<evidence type="ECO:0000256" key="4">
    <source>
        <dbReference type="ARBA" id="ARBA00022692"/>
    </source>
</evidence>
<keyword evidence="3" id="KW-0808">Transferase</keyword>
<organism evidence="10 11">
    <name type="scientific">Dendrothele bispora (strain CBS 962.96)</name>
    <dbReference type="NCBI Taxonomy" id="1314807"/>
    <lineage>
        <taxon>Eukaryota</taxon>
        <taxon>Fungi</taxon>
        <taxon>Dikarya</taxon>
        <taxon>Basidiomycota</taxon>
        <taxon>Agaricomycotina</taxon>
        <taxon>Agaricomycetes</taxon>
        <taxon>Agaricomycetidae</taxon>
        <taxon>Agaricales</taxon>
        <taxon>Agaricales incertae sedis</taxon>
        <taxon>Dendrothele</taxon>
    </lineage>
</organism>
<proteinExistence type="predicted"/>
<keyword evidence="11" id="KW-1185">Reference proteome</keyword>
<dbReference type="OrthoDB" id="529273at2759"/>
<evidence type="ECO:0000256" key="7">
    <source>
        <dbReference type="ARBA" id="ARBA00023180"/>
    </source>
</evidence>
<dbReference type="Pfam" id="PF04577">
    <property type="entry name" value="Glyco_transf_61"/>
    <property type="match status" value="1"/>
</dbReference>
<sequence length="499" mass="56858">MALSTLSALTTREIVVVVLLFISLFYFSAHSHQNDYQPLDTYRPAHSPNSHPNEPFDVGHPVLSEAYSHGISHKEAETRTSWGKSDVKVPDSKIVSHSPGWTILTNLYAYKGTFYIVSDTPSSIPDISAILSKGIHILPGEETAPDRLPTEKDIQIISKAEARRLFGTGAQVVDGLSFIVNDSPQYITHYYHWAAELWYGLWRTYSSLAPPFHSAPTGETSLPPPSRLIFTHLDAFHWRDYASMNQYVLRATFPSLIMEFVDDWRDRAEMPSAFVFSQVLLADRSAAMSSYNFRRFQRSASVPFALPGPGTLDWWMPIRNNVVQFAGVDLQEEQEKRDKIPVITYISRQDWTRRKLLKDHHENLVRELYKLRDEYGYEVNVVSMDKLSRQEQIRLAARTTIMMGVHGNGLTSLLWMDPTPRSTVIEFFYPGGFAHDYEFTARAMGMKHYGFWGSEQFTSPNFPLPAYPEGFQGNEIPIDGAAVARLCHERLSMTFEVDD</sequence>
<dbReference type="PANTHER" id="PTHR20961">
    <property type="entry name" value="GLYCOSYLTRANSFERASE"/>
    <property type="match status" value="1"/>
</dbReference>
<dbReference type="GO" id="GO:0035269">
    <property type="term" value="P:protein O-linked glycosylation via mannose"/>
    <property type="evidence" value="ECO:0007669"/>
    <property type="project" value="TreeGrafter"/>
</dbReference>
<keyword evidence="5 8" id="KW-1133">Transmembrane helix</keyword>
<evidence type="ECO:0000256" key="1">
    <source>
        <dbReference type="ARBA" id="ARBA00004167"/>
    </source>
</evidence>
<dbReference type="AlphaFoldDB" id="A0A4S8M6I2"/>
<dbReference type="InterPro" id="IPR007657">
    <property type="entry name" value="Glycosyltransferase_61"/>
</dbReference>
<comment type="subcellular location">
    <subcellularLocation>
        <location evidence="1">Membrane</location>
        <topology evidence="1">Single-pass membrane protein</topology>
    </subcellularLocation>
</comment>
<accession>A0A4S8M6I2</accession>
<protein>
    <recommendedName>
        <fullName evidence="9">Glycosyltransferase 61 catalytic domain-containing protein</fullName>
    </recommendedName>
</protein>
<dbReference type="GO" id="GO:0097363">
    <property type="term" value="F:protein O-acetylglucosaminyltransferase activity"/>
    <property type="evidence" value="ECO:0007669"/>
    <property type="project" value="TreeGrafter"/>
</dbReference>
<dbReference type="InterPro" id="IPR049625">
    <property type="entry name" value="Glyco_transf_61_cat"/>
</dbReference>
<evidence type="ECO:0000256" key="2">
    <source>
        <dbReference type="ARBA" id="ARBA00022676"/>
    </source>
</evidence>
<keyword evidence="6 8" id="KW-0472">Membrane</keyword>
<reference evidence="10 11" key="1">
    <citation type="journal article" date="2019" name="Nat. Ecol. Evol.">
        <title>Megaphylogeny resolves global patterns of mushroom evolution.</title>
        <authorList>
            <person name="Varga T."/>
            <person name="Krizsan K."/>
            <person name="Foldi C."/>
            <person name="Dima B."/>
            <person name="Sanchez-Garcia M."/>
            <person name="Sanchez-Ramirez S."/>
            <person name="Szollosi G.J."/>
            <person name="Szarkandi J.G."/>
            <person name="Papp V."/>
            <person name="Albert L."/>
            <person name="Andreopoulos W."/>
            <person name="Angelini C."/>
            <person name="Antonin V."/>
            <person name="Barry K.W."/>
            <person name="Bougher N.L."/>
            <person name="Buchanan P."/>
            <person name="Buyck B."/>
            <person name="Bense V."/>
            <person name="Catcheside P."/>
            <person name="Chovatia M."/>
            <person name="Cooper J."/>
            <person name="Damon W."/>
            <person name="Desjardin D."/>
            <person name="Finy P."/>
            <person name="Geml J."/>
            <person name="Haridas S."/>
            <person name="Hughes K."/>
            <person name="Justo A."/>
            <person name="Karasinski D."/>
            <person name="Kautmanova I."/>
            <person name="Kiss B."/>
            <person name="Kocsube S."/>
            <person name="Kotiranta H."/>
            <person name="LaButti K.M."/>
            <person name="Lechner B.E."/>
            <person name="Liimatainen K."/>
            <person name="Lipzen A."/>
            <person name="Lukacs Z."/>
            <person name="Mihaltcheva S."/>
            <person name="Morgado L.N."/>
            <person name="Niskanen T."/>
            <person name="Noordeloos M.E."/>
            <person name="Ohm R.A."/>
            <person name="Ortiz-Santana B."/>
            <person name="Ovrebo C."/>
            <person name="Racz N."/>
            <person name="Riley R."/>
            <person name="Savchenko A."/>
            <person name="Shiryaev A."/>
            <person name="Soop K."/>
            <person name="Spirin V."/>
            <person name="Szebenyi C."/>
            <person name="Tomsovsky M."/>
            <person name="Tulloss R.E."/>
            <person name="Uehling J."/>
            <person name="Grigoriev I.V."/>
            <person name="Vagvolgyi C."/>
            <person name="Papp T."/>
            <person name="Martin F.M."/>
            <person name="Miettinen O."/>
            <person name="Hibbett D.S."/>
            <person name="Nagy L.G."/>
        </authorList>
    </citation>
    <scope>NUCLEOTIDE SEQUENCE [LARGE SCALE GENOMIC DNA]</scope>
    <source>
        <strain evidence="10 11">CBS 962.96</strain>
    </source>
</reference>
<keyword evidence="4 8" id="KW-0812">Transmembrane</keyword>
<dbReference type="EMBL" id="ML179147">
    <property type="protein sequence ID" value="THU97884.1"/>
    <property type="molecule type" value="Genomic_DNA"/>
</dbReference>
<evidence type="ECO:0000259" key="9">
    <source>
        <dbReference type="Pfam" id="PF04577"/>
    </source>
</evidence>
<feature type="domain" description="Glycosyltransferase 61 catalytic" evidence="9">
    <location>
        <begin position="296"/>
        <end position="419"/>
    </location>
</feature>
<keyword evidence="7" id="KW-0325">Glycoprotein</keyword>
<evidence type="ECO:0000256" key="6">
    <source>
        <dbReference type="ARBA" id="ARBA00023136"/>
    </source>
</evidence>
<evidence type="ECO:0000313" key="10">
    <source>
        <dbReference type="EMBL" id="THU97884.1"/>
    </source>
</evidence>
<evidence type="ECO:0000313" key="11">
    <source>
        <dbReference type="Proteomes" id="UP000297245"/>
    </source>
</evidence>
<keyword evidence="2" id="KW-0328">Glycosyltransferase</keyword>
<name>A0A4S8M6I2_DENBC</name>
<dbReference type="PANTHER" id="PTHR20961:SF38">
    <property type="entry name" value="PROTEIN O-LINKED-MANNOSE BETA-1,4-N-ACETYLGLUCOSAMINYLTRANSFERASE 2"/>
    <property type="match status" value="1"/>
</dbReference>
<feature type="transmembrane region" description="Helical" evidence="8">
    <location>
        <begin position="12"/>
        <end position="29"/>
    </location>
</feature>
<dbReference type="Proteomes" id="UP000297245">
    <property type="component" value="Unassembled WGS sequence"/>
</dbReference>
<evidence type="ECO:0000256" key="8">
    <source>
        <dbReference type="SAM" id="Phobius"/>
    </source>
</evidence>
<dbReference type="GO" id="GO:0005783">
    <property type="term" value="C:endoplasmic reticulum"/>
    <property type="evidence" value="ECO:0007669"/>
    <property type="project" value="TreeGrafter"/>
</dbReference>
<evidence type="ECO:0000256" key="3">
    <source>
        <dbReference type="ARBA" id="ARBA00022679"/>
    </source>
</evidence>
<dbReference type="GO" id="GO:0016020">
    <property type="term" value="C:membrane"/>
    <property type="evidence" value="ECO:0007669"/>
    <property type="project" value="UniProtKB-SubCell"/>
</dbReference>
<evidence type="ECO:0000256" key="5">
    <source>
        <dbReference type="ARBA" id="ARBA00022989"/>
    </source>
</evidence>
<gene>
    <name evidence="10" type="ORF">K435DRAFT_828548</name>
</gene>